<feature type="transmembrane region" description="Helical" evidence="1">
    <location>
        <begin position="15"/>
        <end position="35"/>
    </location>
</feature>
<proteinExistence type="predicted"/>
<accession>A0A7W3FLM6</accession>
<reference evidence="2 3" key="1">
    <citation type="submission" date="2020-08" db="EMBL/GenBank/DDBJ databases">
        <title>Stenotrophomonas tumulicola JCM 30961.</title>
        <authorList>
            <person name="Deng Y."/>
        </authorList>
    </citation>
    <scope>NUCLEOTIDE SEQUENCE [LARGE SCALE GENOMIC DNA]</scope>
    <source>
        <strain evidence="2 3">JCM 30961</strain>
    </source>
</reference>
<evidence type="ECO:0000256" key="1">
    <source>
        <dbReference type="SAM" id="Phobius"/>
    </source>
</evidence>
<keyword evidence="1" id="KW-0812">Transmembrane</keyword>
<keyword evidence="3" id="KW-1185">Reference proteome</keyword>
<organism evidence="2 3">
    <name type="scientific">Stenotrophomonas tumulicola</name>
    <dbReference type="NCBI Taxonomy" id="1685415"/>
    <lineage>
        <taxon>Bacteria</taxon>
        <taxon>Pseudomonadati</taxon>
        <taxon>Pseudomonadota</taxon>
        <taxon>Gammaproteobacteria</taxon>
        <taxon>Lysobacterales</taxon>
        <taxon>Lysobacteraceae</taxon>
        <taxon>Stenotrophomonas</taxon>
    </lineage>
</organism>
<comment type="caution">
    <text evidence="2">The sequence shown here is derived from an EMBL/GenBank/DDBJ whole genome shotgun (WGS) entry which is preliminary data.</text>
</comment>
<keyword evidence="1" id="KW-1133">Transmembrane helix</keyword>
<gene>
    <name evidence="2" type="ORF">H4O11_08365</name>
</gene>
<keyword evidence="1" id="KW-0472">Membrane</keyword>
<protein>
    <submittedName>
        <fullName evidence="2">Uncharacterized protein</fullName>
    </submittedName>
</protein>
<sequence length="129" mass="13092">MALPVPSPAHRRSALQGWPILVAGLLALLLGWCALHDGQASPARAGGHWALDAGMPAPQGTPPAERIATVAEAEAGPAHGGKPAALTCAARPGMQATLVAKATAWPLQALRLRAGIPRRPPGQAPPPRA</sequence>
<evidence type="ECO:0000313" key="2">
    <source>
        <dbReference type="EMBL" id="MBA8681828.1"/>
    </source>
</evidence>
<evidence type="ECO:0000313" key="3">
    <source>
        <dbReference type="Proteomes" id="UP000547058"/>
    </source>
</evidence>
<dbReference type="EMBL" id="JACGXS010000003">
    <property type="protein sequence ID" value="MBA8681828.1"/>
    <property type="molecule type" value="Genomic_DNA"/>
</dbReference>
<dbReference type="Proteomes" id="UP000547058">
    <property type="component" value="Unassembled WGS sequence"/>
</dbReference>
<dbReference type="AlphaFoldDB" id="A0A7W3FLM6"/>
<name>A0A7W3FLM6_9GAMM</name>